<sequence>MSRDPAVVSRFRIRKFIRSKGKRFQTDSEKIGWSHVFQDLVSEEVKQNFTVENVTQPAGPRSNIMDKLQHPVVHVRWTDAAAYCYWAGKRLPTEEEWEVAAKGGLDGRKLPWGGRYSPERLNIWQTTTLLKMVTSLRHQFCRFQSRTITVGTYVRPLGNVWEWTSSQFIPPGMRREEVEDKEYVVRGGSWLDSKDGSFNNRVHVTTRKGQAADVGCDHVGFRCAQSVVPTSSDKVRYVSKANLTKQAKRPKVRHLKDQKKKKRPPPPPPTPAPRRTNTPRPRGKPRKSRRGMTNDEL</sequence>
<protein>
    <recommendedName>
        <fullName evidence="3">Sulfatase-modifying factor enzyme-like domain-containing protein</fullName>
    </recommendedName>
</protein>
<evidence type="ECO:0000259" key="3">
    <source>
        <dbReference type="Pfam" id="PF03781"/>
    </source>
</evidence>
<dbReference type="Gene3D" id="3.90.1580.10">
    <property type="entry name" value="paralog of FGE (formylglycine-generating enzyme)"/>
    <property type="match status" value="1"/>
</dbReference>
<dbReference type="STRING" id="7739.C3XYL3"/>
<organism>
    <name type="scientific">Branchiostoma floridae</name>
    <name type="common">Florida lancelet</name>
    <name type="synonym">Amphioxus</name>
    <dbReference type="NCBI Taxonomy" id="7739"/>
    <lineage>
        <taxon>Eukaryota</taxon>
        <taxon>Metazoa</taxon>
        <taxon>Chordata</taxon>
        <taxon>Cephalochordata</taxon>
        <taxon>Leptocardii</taxon>
        <taxon>Amphioxiformes</taxon>
        <taxon>Branchiostomatidae</taxon>
        <taxon>Branchiostoma</taxon>
    </lineage>
</organism>
<dbReference type="PANTHER" id="PTHR23150:SF33">
    <property type="entry name" value="INACTIVE C-ALPHA-FORMYLGLYCINE-GENERATING ENZYME 2"/>
    <property type="match status" value="1"/>
</dbReference>
<dbReference type="InterPro" id="IPR051043">
    <property type="entry name" value="Sulfatase_Mod_Factor_Kinase"/>
</dbReference>
<dbReference type="AlphaFoldDB" id="C3XYL3"/>
<dbReference type="Pfam" id="PF03781">
    <property type="entry name" value="FGE-sulfatase"/>
    <property type="match status" value="1"/>
</dbReference>
<feature type="region of interest" description="Disordered" evidence="2">
    <location>
        <begin position="244"/>
        <end position="297"/>
    </location>
</feature>
<name>C3XYL3_BRAFL</name>
<evidence type="ECO:0000256" key="2">
    <source>
        <dbReference type="SAM" id="MobiDB-lite"/>
    </source>
</evidence>
<dbReference type="EMBL" id="GG666473">
    <property type="protein sequence ID" value="EEN66898.1"/>
    <property type="molecule type" value="Genomic_DNA"/>
</dbReference>
<dbReference type="eggNOG" id="ENOG502QRY6">
    <property type="taxonomic scope" value="Eukaryota"/>
</dbReference>
<feature type="compositionally biased region" description="Basic residues" evidence="2">
    <location>
        <begin position="281"/>
        <end position="290"/>
    </location>
</feature>
<reference evidence="4" key="1">
    <citation type="journal article" date="2008" name="Nature">
        <title>The amphioxus genome and the evolution of the chordate karyotype.</title>
        <authorList>
            <consortium name="US DOE Joint Genome Institute (JGI-PGF)"/>
            <person name="Putnam N.H."/>
            <person name="Butts T."/>
            <person name="Ferrier D.E.K."/>
            <person name="Furlong R.F."/>
            <person name="Hellsten U."/>
            <person name="Kawashima T."/>
            <person name="Robinson-Rechavi M."/>
            <person name="Shoguchi E."/>
            <person name="Terry A."/>
            <person name="Yu J.-K."/>
            <person name="Benito-Gutierrez E.L."/>
            <person name="Dubchak I."/>
            <person name="Garcia-Fernandez J."/>
            <person name="Gibson-Brown J.J."/>
            <person name="Grigoriev I.V."/>
            <person name="Horton A.C."/>
            <person name="de Jong P.J."/>
            <person name="Jurka J."/>
            <person name="Kapitonov V.V."/>
            <person name="Kohara Y."/>
            <person name="Kuroki Y."/>
            <person name="Lindquist E."/>
            <person name="Lucas S."/>
            <person name="Osoegawa K."/>
            <person name="Pennacchio L.A."/>
            <person name="Salamov A.A."/>
            <person name="Satou Y."/>
            <person name="Sauka-Spengler T."/>
            <person name="Schmutz J."/>
            <person name="Shin-I T."/>
            <person name="Toyoda A."/>
            <person name="Bronner-Fraser M."/>
            <person name="Fujiyama A."/>
            <person name="Holland L.Z."/>
            <person name="Holland P.W.H."/>
            <person name="Satoh N."/>
            <person name="Rokhsar D.S."/>
        </authorList>
    </citation>
    <scope>NUCLEOTIDE SEQUENCE [LARGE SCALE GENOMIC DNA]</scope>
    <source>
        <strain evidence="4">S238N-H82</strain>
        <tissue evidence="4">Testes</tissue>
    </source>
</reference>
<dbReference type="InterPro" id="IPR005532">
    <property type="entry name" value="SUMF_dom"/>
</dbReference>
<dbReference type="InterPro" id="IPR042095">
    <property type="entry name" value="SUMF_sf"/>
</dbReference>
<feature type="domain" description="Sulfatase-modifying factor enzyme-like" evidence="3">
    <location>
        <begin position="15"/>
        <end position="224"/>
    </location>
</feature>
<evidence type="ECO:0000313" key="4">
    <source>
        <dbReference type="EMBL" id="EEN66898.1"/>
    </source>
</evidence>
<accession>C3XYL3</accession>
<dbReference type="InterPro" id="IPR016187">
    <property type="entry name" value="CTDL_fold"/>
</dbReference>
<dbReference type="SUPFAM" id="SSF56436">
    <property type="entry name" value="C-type lectin-like"/>
    <property type="match status" value="1"/>
</dbReference>
<dbReference type="PANTHER" id="PTHR23150">
    <property type="entry name" value="SULFATASE MODIFYING FACTOR 1, 2"/>
    <property type="match status" value="1"/>
</dbReference>
<evidence type="ECO:0000256" key="1">
    <source>
        <dbReference type="ARBA" id="ARBA00005310"/>
    </source>
</evidence>
<gene>
    <name evidence="4" type="ORF">BRAFLDRAFT_91482</name>
</gene>
<feature type="compositionally biased region" description="Basic residues" evidence="2">
    <location>
        <begin position="246"/>
        <end position="264"/>
    </location>
</feature>
<comment type="similarity">
    <text evidence="1">Belongs to the sulfatase-modifying factor family.</text>
</comment>
<dbReference type="InParanoid" id="C3XYL3"/>
<proteinExistence type="inferred from homology"/>